<sequence length="808" mass="90061">MSLTGQLSRIFKKTSDYPVLLCGLDGSGKTTLLFKWHTGDGRDTAANCSNLNAATIGVLGGDRITFRDLRSHGGHVAPPRLHQTLHLTSGDLGLLHGGRGVWVVINKQDLLPKEDLAETVAGLEARFEFELNKYGTKVRWHVLHLLGFSAMSGDKVHDALNILARELREVPPSRPQDAKLSLGLGEMSSTQATTKSDQNLPKDFDSFWDAFLHGRVAPWRHMDYLRAAYLTLLQPENRARGLLEVAADFAAKVHSFKQRAVPFQLQPESRTLTVFWMYHVKLAMDSCRVQHGGMPPDFQRHGFQKVLEHMPELMDETLPALYYSPDLLNVSNDSEDYWMLPDLHGLARLPRKADPGLGRQLTLKHQGDPDRILRFVFAVVQRYLRPDSTQRRSWFIDLGFASLEQQTMRLRTMDPSVPRYSMTQSYFYLQLVHVALLQLLGSGKSPQFVQDLSYSAFKDLFHLSPTVWTKFYSQKKWYSLEARAAFVPPDLKPLPDIIDLPSGPLESSSNETYRRQGLIPELPSLEIINFHVAVLLKQAQSLPATIPASSVTSHAALLHYIHTHIISPLPIASLSARAKTHLPLLASSPTLSSTKAAFWLTHALAAARTSSTLPAAPSANPAPSSPWQRYHNCPCHATLLLPPAAGPNPSPVSYPHDYPYDHAPQLTHQCLCHAGEDIDHDAFAALCAEGYARREVWEKRSRGEVPGERVYGDDPWERFVRFNPVLAWEGLWEVFYGRERWEAGGQADRRGWRGEGVDLEVADGDGGGDGDIGSGKEGEERGREEGEGEADIADGEMDGEWEVIGVMG</sequence>
<evidence type="ECO:0000313" key="2">
    <source>
        <dbReference type="EMBL" id="KAK0711958.1"/>
    </source>
</evidence>
<dbReference type="AlphaFoldDB" id="A0AA40AA95"/>
<dbReference type="Proteomes" id="UP001172102">
    <property type="component" value="Unassembled WGS sequence"/>
</dbReference>
<evidence type="ECO:0000256" key="1">
    <source>
        <dbReference type="SAM" id="MobiDB-lite"/>
    </source>
</evidence>
<name>A0AA40AA95_9PEZI</name>
<reference evidence="2" key="1">
    <citation type="submission" date="2023-06" db="EMBL/GenBank/DDBJ databases">
        <title>Genome-scale phylogeny and comparative genomics of the fungal order Sordariales.</title>
        <authorList>
            <consortium name="Lawrence Berkeley National Laboratory"/>
            <person name="Hensen N."/>
            <person name="Bonometti L."/>
            <person name="Westerberg I."/>
            <person name="Brannstrom I.O."/>
            <person name="Guillou S."/>
            <person name="Cros-Aarteil S."/>
            <person name="Calhoun S."/>
            <person name="Haridas S."/>
            <person name="Kuo A."/>
            <person name="Mondo S."/>
            <person name="Pangilinan J."/>
            <person name="Riley R."/>
            <person name="Labutti K."/>
            <person name="Andreopoulos B."/>
            <person name="Lipzen A."/>
            <person name="Chen C."/>
            <person name="Yanf M."/>
            <person name="Daum C."/>
            <person name="Ng V."/>
            <person name="Clum A."/>
            <person name="Steindorff A."/>
            <person name="Ohm R."/>
            <person name="Martin F."/>
            <person name="Silar P."/>
            <person name="Natvig D."/>
            <person name="Lalanne C."/>
            <person name="Gautier V."/>
            <person name="Ament-Velasquez S.L."/>
            <person name="Kruys A."/>
            <person name="Hutchinson M.I."/>
            <person name="Powell A.J."/>
            <person name="Barry K."/>
            <person name="Miller A.N."/>
            <person name="Grigoriev I.V."/>
            <person name="Debuchy R."/>
            <person name="Gladieux P."/>
            <person name="Thoren M.H."/>
            <person name="Johannesson H."/>
        </authorList>
    </citation>
    <scope>NUCLEOTIDE SEQUENCE</scope>
    <source>
        <strain evidence="2">SMH4607-1</strain>
    </source>
</reference>
<feature type="region of interest" description="Disordered" evidence="1">
    <location>
        <begin position="747"/>
        <end position="795"/>
    </location>
</feature>
<gene>
    <name evidence="2" type="ORF">B0H67DRAFT_555845</name>
</gene>
<dbReference type="EMBL" id="JAUKUA010000005">
    <property type="protein sequence ID" value="KAK0711958.1"/>
    <property type="molecule type" value="Genomic_DNA"/>
</dbReference>
<feature type="compositionally biased region" description="Basic and acidic residues" evidence="1">
    <location>
        <begin position="747"/>
        <end position="756"/>
    </location>
</feature>
<comment type="caution">
    <text evidence="2">The sequence shown here is derived from an EMBL/GenBank/DDBJ whole genome shotgun (WGS) entry which is preliminary data.</text>
</comment>
<feature type="compositionally biased region" description="Acidic residues" evidence="1">
    <location>
        <begin position="786"/>
        <end position="795"/>
    </location>
</feature>
<protein>
    <submittedName>
        <fullName evidence="2">Uncharacterized protein</fullName>
    </submittedName>
</protein>
<dbReference type="InterPro" id="IPR027417">
    <property type="entry name" value="P-loop_NTPase"/>
</dbReference>
<accession>A0AA40AA95</accession>
<feature type="compositionally biased region" description="Basic and acidic residues" evidence="1">
    <location>
        <begin position="774"/>
        <end position="785"/>
    </location>
</feature>
<proteinExistence type="predicted"/>
<keyword evidence="3" id="KW-1185">Reference proteome</keyword>
<dbReference type="SUPFAM" id="SSF52540">
    <property type="entry name" value="P-loop containing nucleoside triphosphate hydrolases"/>
    <property type="match status" value="1"/>
</dbReference>
<feature type="compositionally biased region" description="Acidic residues" evidence="1">
    <location>
        <begin position="757"/>
        <end position="768"/>
    </location>
</feature>
<organism evidence="2 3">
    <name type="scientific">Lasiosphaeris hirsuta</name>
    <dbReference type="NCBI Taxonomy" id="260670"/>
    <lineage>
        <taxon>Eukaryota</taxon>
        <taxon>Fungi</taxon>
        <taxon>Dikarya</taxon>
        <taxon>Ascomycota</taxon>
        <taxon>Pezizomycotina</taxon>
        <taxon>Sordariomycetes</taxon>
        <taxon>Sordariomycetidae</taxon>
        <taxon>Sordariales</taxon>
        <taxon>Lasiosphaeriaceae</taxon>
        <taxon>Lasiosphaeris</taxon>
    </lineage>
</organism>
<evidence type="ECO:0000313" key="3">
    <source>
        <dbReference type="Proteomes" id="UP001172102"/>
    </source>
</evidence>